<dbReference type="Pfam" id="PF07715">
    <property type="entry name" value="Plug"/>
    <property type="match status" value="1"/>
</dbReference>
<evidence type="ECO:0000256" key="3">
    <source>
        <dbReference type="ARBA" id="ARBA00022452"/>
    </source>
</evidence>
<name>A0A413INP6_9BACT</name>
<keyword evidence="5 7" id="KW-0472">Membrane</keyword>
<dbReference type="InterPro" id="IPR037066">
    <property type="entry name" value="Plug_dom_sf"/>
</dbReference>
<evidence type="ECO:0000256" key="7">
    <source>
        <dbReference type="PROSITE-ProRule" id="PRU01360"/>
    </source>
</evidence>
<keyword evidence="4 7" id="KW-0812">Transmembrane</keyword>
<keyword evidence="3 7" id="KW-1134">Transmembrane beta strand</keyword>
<dbReference type="InterPro" id="IPR012910">
    <property type="entry name" value="Plug_dom"/>
</dbReference>
<evidence type="ECO:0000313" key="10">
    <source>
        <dbReference type="Proteomes" id="UP000286063"/>
    </source>
</evidence>
<comment type="similarity">
    <text evidence="7">Belongs to the TonB-dependent receptor family.</text>
</comment>
<dbReference type="PROSITE" id="PS52016">
    <property type="entry name" value="TONB_DEPENDENT_REC_3"/>
    <property type="match status" value="1"/>
</dbReference>
<comment type="subcellular location">
    <subcellularLocation>
        <location evidence="1 7">Cell outer membrane</location>
        <topology evidence="1 7">Multi-pass membrane protein</topology>
    </subcellularLocation>
</comment>
<dbReference type="NCBIfam" id="TIGR04056">
    <property type="entry name" value="OMP_RagA_SusC"/>
    <property type="match status" value="1"/>
</dbReference>
<dbReference type="OrthoDB" id="1094723at2"/>
<dbReference type="InterPro" id="IPR023997">
    <property type="entry name" value="TonB-dep_OMP_SusC/RagA_CS"/>
</dbReference>
<sequence length="1145" mass="129566">MKHYKCMKKNCFYGRGVPFYLKKCLLIMRLCLFFMLVLQIGVSASGYTQQRVSLSMQDVTLEHVLKELKKQTGLRFFYSVEKVRPEQKKVVNIENDVLENALRSVLMGTGLTFTIMNDVVVIKDEVVSTADSLQKRQQLLKGIVKDKAGEPLPGVTILIEGTTIGCATDIDGKYSLTLPGEVKGVVLVFRFVGMETKKVSMDEVKDKEILQGKKEFVVVLEEQTENLDDVVVTGIFRRSKELATGASVTVTGEQLKMVGNQNILQSLRTLDPSFKIVENNLNGSDPNALPEIEVRGANGIPDLDANYKGNPNQPLFILDGFEVSLQRVVDLDPNRVESISILKDASAAALYGSRSANGVIVIETKAPEIGRLRLSYNGDYAVVMPDLTDYDLLNAREALELQKDAGHFEGRSLSNDIEMKEYYNRMLKNVMEGVDTYWLSKPLRTAFEHRHNFELSGGDKVIRYGINFSVRMTPGVMKGSSHNNYMGGVFLQYRKGGLLFKNDLQITANESKNSPYGEFSQYVSLNPYVRPYDGQGRPVKLFDDKYPDFLEGSQFNKNPLYNATLHSVDEEKYTDFTNNFSIEWTISENLTLMGRFSLTKQFNSSDLFYSASHTMFEELGDPINSPDEFLRRGKASFSNGESFSILGDLNLRYGQSFGKHNIYAVVGLNASQSKNHDKTVDVEGFPNDNMSSIAFAKQYYKDSRPEATYGIQRLAGILGTFNYSYDRRYLFDFSLKVDGSSNFGSNNRFAPIWSLGAGWNIHNESWMEKMAAISILKLRCSYGITASQNFAPFQATSMYSYETGRHYAGLIPAWLKGIGNKDLKWQTTHVLNFGLELGFVDSRYMINIDYYQRRTDNLLADVTIATSTGFSSYKENIGETENRGFEATVKAMFIKRPQDQIYWSVNVSAAHNRNRITKISNFMKKRNEEVIKKAEEENQSAPVILYEEGRSLTDIYAVRSLGIDPATGNELYLTKQGLTTFTYNSFDQVAVGNTRPDLEGIIGTSLTYKNLTFSANFRYKIGGQIYNSTLVDRVENADLYGNVDRRIYDDRWRKEGDQSLYKSIFDKTTTRPTSRFVQDENVFTCESVSLGYDIKHKGILRTLGMERLRVNAYMNDIMRLSTVRQERGINYPFANRIAFSLSATF</sequence>
<dbReference type="AlphaFoldDB" id="A0A413INP6"/>
<evidence type="ECO:0000256" key="6">
    <source>
        <dbReference type="ARBA" id="ARBA00023237"/>
    </source>
</evidence>
<keyword evidence="2 7" id="KW-0813">Transport</keyword>
<keyword evidence="6 7" id="KW-0998">Cell outer membrane</keyword>
<dbReference type="InterPro" id="IPR036942">
    <property type="entry name" value="Beta-barrel_TonB_sf"/>
</dbReference>
<gene>
    <name evidence="9" type="ORF">DXA50_08670</name>
</gene>
<dbReference type="EMBL" id="QSCR01000012">
    <property type="protein sequence ID" value="RGY18249.1"/>
    <property type="molecule type" value="Genomic_DNA"/>
</dbReference>
<protein>
    <submittedName>
        <fullName evidence="9">SusC/RagA family TonB-linked outer membrane protein</fullName>
    </submittedName>
</protein>
<proteinExistence type="inferred from homology"/>
<feature type="domain" description="TonB-dependent receptor plug" evidence="8">
    <location>
        <begin position="244"/>
        <end position="359"/>
    </location>
</feature>
<dbReference type="SUPFAM" id="SSF56935">
    <property type="entry name" value="Porins"/>
    <property type="match status" value="1"/>
</dbReference>
<evidence type="ECO:0000256" key="5">
    <source>
        <dbReference type="ARBA" id="ARBA00023136"/>
    </source>
</evidence>
<organism evidence="9 10">
    <name type="scientific">Butyricimonas virosa</name>
    <dbReference type="NCBI Taxonomy" id="544645"/>
    <lineage>
        <taxon>Bacteria</taxon>
        <taxon>Pseudomonadati</taxon>
        <taxon>Bacteroidota</taxon>
        <taxon>Bacteroidia</taxon>
        <taxon>Bacteroidales</taxon>
        <taxon>Odoribacteraceae</taxon>
        <taxon>Butyricimonas</taxon>
    </lineage>
</organism>
<dbReference type="Proteomes" id="UP000286063">
    <property type="component" value="Unassembled WGS sequence"/>
</dbReference>
<dbReference type="InterPro" id="IPR008969">
    <property type="entry name" value="CarboxyPept-like_regulatory"/>
</dbReference>
<dbReference type="InterPro" id="IPR039426">
    <property type="entry name" value="TonB-dep_rcpt-like"/>
</dbReference>
<dbReference type="Pfam" id="PF13715">
    <property type="entry name" value="CarbopepD_reg_2"/>
    <property type="match status" value="1"/>
</dbReference>
<evidence type="ECO:0000259" key="8">
    <source>
        <dbReference type="Pfam" id="PF07715"/>
    </source>
</evidence>
<accession>A0A413INP6</accession>
<dbReference type="Gene3D" id="2.40.170.20">
    <property type="entry name" value="TonB-dependent receptor, beta-barrel domain"/>
    <property type="match status" value="1"/>
</dbReference>
<dbReference type="Gene3D" id="3.55.50.30">
    <property type="match status" value="1"/>
</dbReference>
<evidence type="ECO:0000256" key="4">
    <source>
        <dbReference type="ARBA" id="ARBA00022692"/>
    </source>
</evidence>
<reference evidence="9 10" key="1">
    <citation type="submission" date="2018-08" db="EMBL/GenBank/DDBJ databases">
        <title>A genome reference for cultivated species of the human gut microbiota.</title>
        <authorList>
            <person name="Zou Y."/>
            <person name="Xue W."/>
            <person name="Luo G."/>
        </authorList>
    </citation>
    <scope>NUCLEOTIDE SEQUENCE [LARGE SCALE GENOMIC DNA]</scope>
    <source>
        <strain evidence="9 10">OF02-7</strain>
    </source>
</reference>
<dbReference type="GO" id="GO:0009279">
    <property type="term" value="C:cell outer membrane"/>
    <property type="evidence" value="ECO:0007669"/>
    <property type="project" value="UniProtKB-SubCell"/>
</dbReference>
<comment type="caution">
    <text evidence="9">The sequence shown here is derived from an EMBL/GenBank/DDBJ whole genome shotgun (WGS) entry which is preliminary data.</text>
</comment>
<evidence type="ECO:0000256" key="2">
    <source>
        <dbReference type="ARBA" id="ARBA00022448"/>
    </source>
</evidence>
<dbReference type="InterPro" id="IPR023996">
    <property type="entry name" value="TonB-dep_OMP_SusC/RagA"/>
</dbReference>
<dbReference type="SUPFAM" id="SSF49464">
    <property type="entry name" value="Carboxypeptidase regulatory domain-like"/>
    <property type="match status" value="1"/>
</dbReference>
<dbReference type="Gene3D" id="2.170.130.10">
    <property type="entry name" value="TonB-dependent receptor, plug domain"/>
    <property type="match status" value="1"/>
</dbReference>
<dbReference type="Gene3D" id="2.60.40.1120">
    <property type="entry name" value="Carboxypeptidase-like, regulatory domain"/>
    <property type="match status" value="1"/>
</dbReference>
<dbReference type="NCBIfam" id="TIGR04057">
    <property type="entry name" value="SusC_RagA_signa"/>
    <property type="match status" value="1"/>
</dbReference>
<evidence type="ECO:0000313" key="9">
    <source>
        <dbReference type="EMBL" id="RGY18249.1"/>
    </source>
</evidence>
<evidence type="ECO:0000256" key="1">
    <source>
        <dbReference type="ARBA" id="ARBA00004571"/>
    </source>
</evidence>